<proteinExistence type="predicted"/>
<evidence type="ECO:0000313" key="3">
    <source>
        <dbReference type="Proteomes" id="UP000002640"/>
    </source>
</evidence>
<dbReference type="GeneID" id="20652228"/>
<feature type="non-terminal residue" evidence="2">
    <location>
        <position position="89"/>
    </location>
</feature>
<dbReference type="EMBL" id="JH159152">
    <property type="protein sequence ID" value="EGZ22830.1"/>
    <property type="molecule type" value="Genomic_DNA"/>
</dbReference>
<feature type="region of interest" description="Disordered" evidence="1">
    <location>
        <begin position="28"/>
        <end position="53"/>
    </location>
</feature>
<dbReference type="RefSeq" id="XP_009518118.1">
    <property type="nucleotide sequence ID" value="XM_009519823.1"/>
</dbReference>
<evidence type="ECO:0000256" key="1">
    <source>
        <dbReference type="SAM" id="MobiDB-lite"/>
    </source>
</evidence>
<keyword evidence="3" id="KW-1185">Reference proteome</keyword>
<accession>G4YR96</accession>
<name>G4YR96_PHYSP</name>
<organism evidence="2 3">
    <name type="scientific">Phytophthora sojae (strain P6497)</name>
    <name type="common">Soybean stem and root rot agent</name>
    <name type="synonym">Phytophthora megasperma f. sp. glycines</name>
    <dbReference type="NCBI Taxonomy" id="1094619"/>
    <lineage>
        <taxon>Eukaryota</taxon>
        <taxon>Sar</taxon>
        <taxon>Stramenopiles</taxon>
        <taxon>Oomycota</taxon>
        <taxon>Peronosporomycetes</taxon>
        <taxon>Peronosporales</taxon>
        <taxon>Peronosporaceae</taxon>
        <taxon>Phytophthora</taxon>
    </lineage>
</organism>
<feature type="region of interest" description="Disordered" evidence="1">
    <location>
        <begin position="65"/>
        <end position="89"/>
    </location>
</feature>
<dbReference type="OMA" id="EARDATW"/>
<dbReference type="InParanoid" id="G4YR96"/>
<evidence type="ECO:0000313" key="2">
    <source>
        <dbReference type="EMBL" id="EGZ22830.1"/>
    </source>
</evidence>
<protein>
    <submittedName>
        <fullName evidence="2">Uncharacterized protein</fullName>
    </submittedName>
</protein>
<reference evidence="2 3" key="1">
    <citation type="journal article" date="2006" name="Science">
        <title>Phytophthora genome sequences uncover evolutionary origins and mechanisms of pathogenesis.</title>
        <authorList>
            <person name="Tyler B.M."/>
            <person name="Tripathy S."/>
            <person name="Zhang X."/>
            <person name="Dehal P."/>
            <person name="Jiang R.H."/>
            <person name="Aerts A."/>
            <person name="Arredondo F.D."/>
            <person name="Baxter L."/>
            <person name="Bensasson D."/>
            <person name="Beynon J.L."/>
            <person name="Chapman J."/>
            <person name="Damasceno C.M."/>
            <person name="Dorrance A.E."/>
            <person name="Dou D."/>
            <person name="Dickerman A.W."/>
            <person name="Dubchak I.L."/>
            <person name="Garbelotto M."/>
            <person name="Gijzen M."/>
            <person name="Gordon S.G."/>
            <person name="Govers F."/>
            <person name="Grunwald N.J."/>
            <person name="Huang W."/>
            <person name="Ivors K.L."/>
            <person name="Jones R.W."/>
            <person name="Kamoun S."/>
            <person name="Krampis K."/>
            <person name="Lamour K.H."/>
            <person name="Lee M.K."/>
            <person name="McDonald W.H."/>
            <person name="Medina M."/>
            <person name="Meijer H.J."/>
            <person name="Nordberg E.K."/>
            <person name="Maclean D.J."/>
            <person name="Ospina-Giraldo M.D."/>
            <person name="Morris P.F."/>
            <person name="Phuntumart V."/>
            <person name="Putnam N.H."/>
            <person name="Rash S."/>
            <person name="Rose J.K."/>
            <person name="Sakihama Y."/>
            <person name="Salamov A.A."/>
            <person name="Savidor A."/>
            <person name="Scheuring C.F."/>
            <person name="Smith B.M."/>
            <person name="Sobral B.W."/>
            <person name="Terry A."/>
            <person name="Torto-Alalibo T.A."/>
            <person name="Win J."/>
            <person name="Xu Z."/>
            <person name="Zhang H."/>
            <person name="Grigoriev I.V."/>
            <person name="Rokhsar D.S."/>
            <person name="Boore J.L."/>
        </authorList>
    </citation>
    <scope>NUCLEOTIDE SEQUENCE [LARGE SCALE GENOMIC DNA]</scope>
    <source>
        <strain evidence="2 3">P6497</strain>
    </source>
</reference>
<feature type="non-terminal residue" evidence="2">
    <location>
        <position position="1"/>
    </location>
</feature>
<dbReference type="AlphaFoldDB" id="G4YR96"/>
<dbReference type="Proteomes" id="UP000002640">
    <property type="component" value="Unassembled WGS sequence"/>
</dbReference>
<sequence length="89" mass="9169">ENEGQNSAASSPRSVKGSLAFILDDEASTGKRSASAALLDATEPTDAKPKRPSIIGRTISSLLTPTNSVGNESEARDTITPTASVARKV</sequence>
<dbReference type="KEGG" id="psoj:PHYSODRAFT_423431"/>
<gene>
    <name evidence="2" type="ORF">PHYSODRAFT_423431</name>
</gene>